<dbReference type="PANTHER" id="PTHR36091:SF2">
    <property type="entry name" value="AMINOGLYCOSIDE PHOSPHOTRANSFERASE DOMAIN-CONTAINING PROTEIN"/>
    <property type="match status" value="1"/>
</dbReference>
<dbReference type="Gene3D" id="3.90.1200.10">
    <property type="match status" value="1"/>
</dbReference>
<protein>
    <recommendedName>
        <fullName evidence="1">Aminoglycoside phosphotransferase domain-containing protein</fullName>
    </recommendedName>
</protein>
<dbReference type="Gene3D" id="3.30.200.20">
    <property type="entry name" value="Phosphorylase Kinase, domain 1"/>
    <property type="match status" value="1"/>
</dbReference>
<sequence>MTSSCQHPPDLSRTHDLFKYTSGRWVYNESQRFEERERTFDTAELQRLAAEAVARKADNVLSINKLGEGAANRAFVIRFRDGFKLVARIPYPVTEPRQLVVASEAATMAFLRSKGIPVPDIYGYSASADNSAQTEYIFMEYSPGRNLGTLWADMNEHHRLRFVRSLVALESRIFNLRLPASGSLYFSRDLTTASTKVAVESDESRSSAPFYVGPSTSLPFWYGKRNQLDVDRGPFTEVEAVLNAGAKKEIQYLARYGRPLFPFNRMQRETFNLEKQLPSVHLDSLQKYLQISSALIPEESRELIRPVIRHPDLRPSNIFVSDNYEIVSLIDWQNATALPLFLHSGIPDDLDNSLDPISSSLELPRLPDDLAALDEDSRLEQLELFRKRHLHYRYMIETSANNPAHYEALTLPFSVGRRKVYDLASAPWQGDNIPLRSSLIFIKQQWAQIAARPDVPCPVTFAEEEEQECFRLDELEREAAEQLRGSMEMLGLGPEGWVSNDNYEAVKEAIARMKDMCLEQAETEFEKVAVRDHWVYDDMDEEEYL</sequence>
<gene>
    <name evidence="2" type="ORF">LECACI_7A000657</name>
</gene>
<evidence type="ECO:0000313" key="3">
    <source>
        <dbReference type="Proteomes" id="UP001296104"/>
    </source>
</evidence>
<dbReference type="EMBL" id="CAVMBE010000002">
    <property type="protein sequence ID" value="CAK3787619.1"/>
    <property type="molecule type" value="Genomic_DNA"/>
</dbReference>
<dbReference type="Proteomes" id="UP001296104">
    <property type="component" value="Unassembled WGS sequence"/>
</dbReference>
<organism evidence="2 3">
    <name type="scientific">Lecanosticta acicola</name>
    <dbReference type="NCBI Taxonomy" id="111012"/>
    <lineage>
        <taxon>Eukaryota</taxon>
        <taxon>Fungi</taxon>
        <taxon>Dikarya</taxon>
        <taxon>Ascomycota</taxon>
        <taxon>Pezizomycotina</taxon>
        <taxon>Dothideomycetes</taxon>
        <taxon>Dothideomycetidae</taxon>
        <taxon>Mycosphaerellales</taxon>
        <taxon>Mycosphaerellaceae</taxon>
        <taxon>Lecanosticta</taxon>
    </lineage>
</organism>
<dbReference type="Pfam" id="PF01636">
    <property type="entry name" value="APH"/>
    <property type="match status" value="1"/>
</dbReference>
<proteinExistence type="predicted"/>
<keyword evidence="3" id="KW-1185">Reference proteome</keyword>
<feature type="domain" description="Aminoglycoside phosphotransferase" evidence="1">
    <location>
        <begin position="63"/>
        <end position="187"/>
    </location>
</feature>
<dbReference type="AlphaFoldDB" id="A0AAI8YRM8"/>
<dbReference type="InterPro" id="IPR002575">
    <property type="entry name" value="Aminoglycoside_PTrfase"/>
</dbReference>
<name>A0AAI8YRM8_9PEZI</name>
<dbReference type="SUPFAM" id="SSF56112">
    <property type="entry name" value="Protein kinase-like (PK-like)"/>
    <property type="match status" value="1"/>
</dbReference>
<evidence type="ECO:0000259" key="1">
    <source>
        <dbReference type="Pfam" id="PF01636"/>
    </source>
</evidence>
<accession>A0AAI8YRM8</accession>
<comment type="caution">
    <text evidence="2">The sequence shown here is derived from an EMBL/GenBank/DDBJ whole genome shotgun (WGS) entry which is preliminary data.</text>
</comment>
<evidence type="ECO:0000313" key="2">
    <source>
        <dbReference type="EMBL" id="CAK3787619.1"/>
    </source>
</evidence>
<dbReference type="PANTHER" id="PTHR36091">
    <property type="entry name" value="ALTERED INHERITANCE OF MITOCHONDRIA PROTEIN 9, MITOCHONDRIAL"/>
    <property type="match status" value="1"/>
</dbReference>
<dbReference type="InterPro" id="IPR051035">
    <property type="entry name" value="Mito_inheritance_9"/>
</dbReference>
<dbReference type="GO" id="GO:0005739">
    <property type="term" value="C:mitochondrion"/>
    <property type="evidence" value="ECO:0007669"/>
    <property type="project" value="TreeGrafter"/>
</dbReference>
<reference evidence="2" key="1">
    <citation type="submission" date="2023-11" db="EMBL/GenBank/DDBJ databases">
        <authorList>
            <person name="Alioto T."/>
            <person name="Alioto T."/>
            <person name="Gomez Garrido J."/>
        </authorList>
    </citation>
    <scope>NUCLEOTIDE SEQUENCE</scope>
</reference>
<dbReference type="InterPro" id="IPR011009">
    <property type="entry name" value="Kinase-like_dom_sf"/>
</dbReference>